<dbReference type="PATRIC" id="fig|1216932.3.peg.2884"/>
<dbReference type="KEGG" id="clt:CM240_2918"/>
<keyword evidence="1" id="KW-0805">Transcription regulation</keyword>
<dbReference type="Gene3D" id="3.20.80.10">
    <property type="entry name" value="Regulatory factor, effector binding domain"/>
    <property type="match status" value="1"/>
</dbReference>
<accession>W6SJX5</accession>
<sequence length="287" mass="33335">MEWIDKMNAALDYIEDNLENKIDYDVIAMKACCSSYNFQRIFSFIADVSLGEYIRRRRLTKAALELQQENSKILDIALKYHYDSPVSFSRAFTALHGIKPSEAKKEGVTLKSYPRISFKISIKGVEEMNYRIEKGKGFKLVGKKKNVTTKNGESFIQIPKFWNESCEDGTCDKLMELCDDSNKIMYGVCYNFGTDEFDYMIAVNSNKNVEGKYEVLDVPELTWVKFECRGKMPEAQQNVWKRIFTEWLPNSGYDHDEGPEIEWYSNGDMNSDNYLSEIWIPIKKSSK</sequence>
<evidence type="ECO:0000256" key="2">
    <source>
        <dbReference type="ARBA" id="ARBA00023125"/>
    </source>
</evidence>
<dbReference type="InterPro" id="IPR018060">
    <property type="entry name" value="HTH_AraC"/>
</dbReference>
<dbReference type="HOGENOM" id="CLU_000445_81_1_9"/>
<dbReference type="GO" id="GO:0003700">
    <property type="term" value="F:DNA-binding transcription factor activity"/>
    <property type="evidence" value="ECO:0007669"/>
    <property type="project" value="InterPro"/>
</dbReference>
<dbReference type="PANTHER" id="PTHR47504:SF5">
    <property type="entry name" value="RIGHT ORIGIN-BINDING PROTEIN"/>
    <property type="match status" value="1"/>
</dbReference>
<dbReference type="InterPro" id="IPR011256">
    <property type="entry name" value="Reg_factor_effector_dom_sf"/>
</dbReference>
<dbReference type="InterPro" id="IPR029441">
    <property type="entry name" value="Cass2"/>
</dbReference>
<dbReference type="OrthoDB" id="9801123at2"/>
<dbReference type="Pfam" id="PF14526">
    <property type="entry name" value="Cass2"/>
    <property type="match status" value="1"/>
</dbReference>
<evidence type="ECO:0000259" key="4">
    <source>
        <dbReference type="PROSITE" id="PS01124"/>
    </source>
</evidence>
<keyword evidence="3" id="KW-0804">Transcription</keyword>
<dbReference type="EMBL" id="HG917869">
    <property type="protein sequence ID" value="CDM70035.1"/>
    <property type="molecule type" value="Genomic_DNA"/>
</dbReference>
<evidence type="ECO:0000256" key="1">
    <source>
        <dbReference type="ARBA" id="ARBA00023015"/>
    </source>
</evidence>
<dbReference type="RefSeq" id="WP_044040206.1">
    <property type="nucleotide sequence ID" value="NZ_HG917869.1"/>
</dbReference>
<dbReference type="AlphaFoldDB" id="W6SJX5"/>
<dbReference type="STRING" id="1216932.CM240_2918"/>
<gene>
    <name evidence="5" type="ORF">CM240_2918</name>
</gene>
<name>W6SJX5_9CLOT</name>
<dbReference type="SUPFAM" id="SSF46689">
    <property type="entry name" value="Homeodomain-like"/>
    <property type="match status" value="2"/>
</dbReference>
<dbReference type="SMART" id="SM00342">
    <property type="entry name" value="HTH_ARAC"/>
    <property type="match status" value="1"/>
</dbReference>
<keyword evidence="2" id="KW-0238">DNA-binding</keyword>
<dbReference type="PROSITE" id="PS01124">
    <property type="entry name" value="HTH_ARAC_FAMILY_2"/>
    <property type="match status" value="1"/>
</dbReference>
<dbReference type="eggNOG" id="COG3708">
    <property type="taxonomic scope" value="Bacteria"/>
</dbReference>
<dbReference type="GO" id="GO:0043565">
    <property type="term" value="F:sequence-specific DNA binding"/>
    <property type="evidence" value="ECO:0007669"/>
    <property type="project" value="InterPro"/>
</dbReference>
<proteinExistence type="predicted"/>
<dbReference type="Pfam" id="PF12833">
    <property type="entry name" value="HTH_18"/>
    <property type="match status" value="1"/>
</dbReference>
<dbReference type="InterPro" id="IPR009057">
    <property type="entry name" value="Homeodomain-like_sf"/>
</dbReference>
<dbReference type="InterPro" id="IPR010499">
    <property type="entry name" value="AraC_E-bd"/>
</dbReference>
<dbReference type="eggNOG" id="COG2207">
    <property type="taxonomic scope" value="Bacteria"/>
</dbReference>
<keyword evidence="6" id="KW-1185">Reference proteome</keyword>
<dbReference type="Proteomes" id="UP000019426">
    <property type="component" value="Chromosome M2/40_rep2"/>
</dbReference>
<reference evidence="5 6" key="1">
    <citation type="submission" date="2013-11" db="EMBL/GenBank/DDBJ databases">
        <title>Complete genome sequence of Clostridum sp. M2/40.</title>
        <authorList>
            <person name="Wibberg D."/>
            <person name="Puehler A."/>
            <person name="Schlueter A."/>
        </authorList>
    </citation>
    <scope>NUCLEOTIDE SEQUENCE [LARGE SCALE GENOMIC DNA]</scope>
    <source>
        <strain evidence="6">M2/40</strain>
    </source>
</reference>
<dbReference type="PANTHER" id="PTHR47504">
    <property type="entry name" value="RIGHT ORIGIN-BINDING PROTEIN"/>
    <property type="match status" value="1"/>
</dbReference>
<dbReference type="SUPFAM" id="SSF55136">
    <property type="entry name" value="Probable bacterial effector-binding domain"/>
    <property type="match status" value="1"/>
</dbReference>
<feature type="domain" description="HTH araC/xylS-type" evidence="4">
    <location>
        <begin position="8"/>
        <end position="106"/>
    </location>
</feature>
<evidence type="ECO:0000313" key="6">
    <source>
        <dbReference type="Proteomes" id="UP000019426"/>
    </source>
</evidence>
<evidence type="ECO:0000313" key="5">
    <source>
        <dbReference type="EMBL" id="CDM70035.1"/>
    </source>
</evidence>
<organism evidence="5 6">
    <name type="scientific">Clostridium bornimense</name>
    <dbReference type="NCBI Taxonomy" id="1216932"/>
    <lineage>
        <taxon>Bacteria</taxon>
        <taxon>Bacillati</taxon>
        <taxon>Bacillota</taxon>
        <taxon>Clostridia</taxon>
        <taxon>Eubacteriales</taxon>
        <taxon>Clostridiaceae</taxon>
        <taxon>Clostridium</taxon>
    </lineage>
</organism>
<dbReference type="SMART" id="SM00871">
    <property type="entry name" value="AraC_E_bind"/>
    <property type="match status" value="1"/>
</dbReference>
<dbReference type="InterPro" id="IPR050959">
    <property type="entry name" value="MarA-like"/>
</dbReference>
<dbReference type="Gene3D" id="1.10.10.60">
    <property type="entry name" value="Homeodomain-like"/>
    <property type="match status" value="2"/>
</dbReference>
<evidence type="ECO:0000256" key="3">
    <source>
        <dbReference type="ARBA" id="ARBA00023163"/>
    </source>
</evidence>
<protein>
    <submittedName>
        <fullName evidence="5">AraC-family transcriptional regulator</fullName>
    </submittedName>
</protein>